<name>A0A5Q0UGX2_9ARCH</name>
<sequence length="93" mass="10540">MKKASHKVEDGKMVKIQLEINDETVEGVQIRGDFFLEPPEKLEELEKQLEGLKQDSTIEEVAEKAKNVEADLIGFTHEDIGKAFRKALEGDEK</sequence>
<evidence type="ECO:0000313" key="10">
    <source>
        <dbReference type="Proteomes" id="UP000377803"/>
    </source>
</evidence>
<gene>
    <name evidence="9" type="ORF">LC1Nh_1029</name>
</gene>
<keyword evidence="6" id="KW-0067">ATP-binding</keyword>
<dbReference type="Pfam" id="PF10437">
    <property type="entry name" value="Lip_prot_lig_C"/>
    <property type="match status" value="1"/>
</dbReference>
<reference evidence="10" key="1">
    <citation type="submission" date="2019-05" db="EMBL/GenBank/DDBJ databases">
        <title>Candidatus Nanohalobium constans, a novel model system to study the DPANN nano-sized archaea: genomic and physiological characterization of a nanoarchaeon co-cultured with its chitinotrophic host.</title>
        <authorList>
            <person name="La Cono V."/>
            <person name="Arcadi E."/>
            <person name="Crisafi F."/>
            <person name="Denaro R."/>
            <person name="La Spada G."/>
            <person name="Messina E."/>
            <person name="Smedile F."/>
            <person name="Toshchakov S.V."/>
            <person name="Shevchenko M.A."/>
            <person name="Golyshin P.N."/>
            <person name="Golyshina O.V."/>
            <person name="Ferrer M."/>
            <person name="Rohde M."/>
            <person name="Mushegian A."/>
            <person name="Sorokin D.Y."/>
            <person name="Giuliano L."/>
            <person name="Yakimov M.M."/>
        </authorList>
    </citation>
    <scope>NUCLEOTIDE SEQUENCE [LARGE SCALE GENOMIC DNA]</scope>
    <source>
        <strain evidence="10">LC1Nh</strain>
    </source>
</reference>
<proteinExistence type="predicted"/>
<keyword evidence="10" id="KW-1185">Reference proteome</keyword>
<comment type="pathway">
    <text evidence="1">Protein modification; protein lipoylation via exogenous pathway; protein N(6)-(lipoyl)lysine from lipoate: step 2/2.</text>
</comment>
<evidence type="ECO:0000259" key="8">
    <source>
        <dbReference type="Pfam" id="PF10437"/>
    </source>
</evidence>
<accession>A0A5Q0UGX2</accession>
<evidence type="ECO:0000256" key="4">
    <source>
        <dbReference type="ARBA" id="ARBA00022598"/>
    </source>
</evidence>
<comment type="catalytic activity">
    <reaction evidence="7">
        <text>L-lysyl-[lipoyl-carrier protein] + (R)-lipoate + ATP = N(6)-[(R)-lipoyl]-L-lysyl-[lipoyl-carrier protein] + AMP + diphosphate + H(+)</text>
        <dbReference type="Rhea" id="RHEA:49288"/>
        <dbReference type="Rhea" id="RHEA-COMP:10500"/>
        <dbReference type="Rhea" id="RHEA-COMP:10502"/>
        <dbReference type="ChEBI" id="CHEBI:15378"/>
        <dbReference type="ChEBI" id="CHEBI:29969"/>
        <dbReference type="ChEBI" id="CHEBI:30616"/>
        <dbReference type="ChEBI" id="CHEBI:33019"/>
        <dbReference type="ChEBI" id="CHEBI:83088"/>
        <dbReference type="ChEBI" id="CHEBI:83099"/>
        <dbReference type="ChEBI" id="CHEBI:456215"/>
        <dbReference type="EC" id="6.3.1.20"/>
    </reaction>
</comment>
<evidence type="ECO:0000256" key="2">
    <source>
        <dbReference type="ARBA" id="ARBA00005124"/>
    </source>
</evidence>
<comment type="pathway">
    <text evidence="2">Protein modification; protein lipoylation via exogenous pathway; protein N(6)-(lipoyl)lysine from lipoate: step 1/2.</text>
</comment>
<feature type="domain" description="Lipoate protein ligase C-terminal" evidence="8">
    <location>
        <begin position="6"/>
        <end position="81"/>
    </location>
</feature>
<dbReference type="GO" id="GO:0005524">
    <property type="term" value="F:ATP binding"/>
    <property type="evidence" value="ECO:0007669"/>
    <property type="project" value="UniProtKB-KW"/>
</dbReference>
<evidence type="ECO:0000256" key="5">
    <source>
        <dbReference type="ARBA" id="ARBA00022741"/>
    </source>
</evidence>
<dbReference type="SUPFAM" id="SSF82649">
    <property type="entry name" value="SufE/NifU"/>
    <property type="match status" value="1"/>
</dbReference>
<dbReference type="Gene3D" id="3.30.390.50">
    <property type="entry name" value="CO dehydrogenase flavoprotein, C-terminal domain"/>
    <property type="match status" value="1"/>
</dbReference>
<keyword evidence="5" id="KW-0547">Nucleotide-binding</keyword>
<evidence type="ECO:0000256" key="6">
    <source>
        <dbReference type="ARBA" id="ARBA00022840"/>
    </source>
</evidence>
<dbReference type="EMBL" id="CP040089">
    <property type="protein sequence ID" value="QGA80902.1"/>
    <property type="molecule type" value="Genomic_DNA"/>
</dbReference>
<dbReference type="EC" id="6.3.1.20" evidence="3"/>
<dbReference type="GeneID" id="42365424"/>
<evidence type="ECO:0000256" key="7">
    <source>
        <dbReference type="ARBA" id="ARBA00048037"/>
    </source>
</evidence>
<organism evidence="9 10">
    <name type="scientific">Candidatus Nanohalobium constans</name>
    <dbReference type="NCBI Taxonomy" id="2565781"/>
    <lineage>
        <taxon>Archaea</taxon>
        <taxon>Candidatus Nanohalarchaeota</taxon>
        <taxon>Candidatus Nanohalobia</taxon>
        <taxon>Candidatus Nanohalobiales</taxon>
        <taxon>Candidatus Nanohalobiaceae</taxon>
        <taxon>Candidatus Nanohalobium</taxon>
    </lineage>
</organism>
<dbReference type="UniPathway" id="UPA00537">
    <property type="reaction ID" value="UER00594"/>
</dbReference>
<dbReference type="KEGG" id="ncon:LC1Nh_1029"/>
<dbReference type="GO" id="GO:0009249">
    <property type="term" value="P:protein lipoylation"/>
    <property type="evidence" value="ECO:0007669"/>
    <property type="project" value="UniProtKB-ARBA"/>
</dbReference>
<evidence type="ECO:0000313" key="9">
    <source>
        <dbReference type="EMBL" id="QGA80902.1"/>
    </source>
</evidence>
<dbReference type="InterPro" id="IPR019491">
    <property type="entry name" value="Lipoate_protein_ligase_C"/>
</dbReference>
<dbReference type="RefSeq" id="WP_153550647.1">
    <property type="nucleotide sequence ID" value="NZ_CP040089.1"/>
</dbReference>
<protein>
    <recommendedName>
        <fullName evidence="3">lipoate--protein ligase</fullName>
        <ecNumber evidence="3">6.3.1.20</ecNumber>
    </recommendedName>
</protein>
<evidence type="ECO:0000256" key="3">
    <source>
        <dbReference type="ARBA" id="ARBA00012367"/>
    </source>
</evidence>
<dbReference type="AlphaFoldDB" id="A0A5Q0UGX2"/>
<keyword evidence="4" id="KW-0436">Ligase</keyword>
<dbReference type="Proteomes" id="UP000377803">
    <property type="component" value="Chromosome"/>
</dbReference>
<evidence type="ECO:0000256" key="1">
    <source>
        <dbReference type="ARBA" id="ARBA00005085"/>
    </source>
</evidence>
<dbReference type="GO" id="GO:0016979">
    <property type="term" value="F:lipoate-protein ligase activity"/>
    <property type="evidence" value="ECO:0007669"/>
    <property type="project" value="UniProtKB-EC"/>
</dbReference>